<dbReference type="InterPro" id="IPR013974">
    <property type="entry name" value="SAF"/>
</dbReference>
<evidence type="ECO:0000313" key="3">
    <source>
        <dbReference type="EMBL" id="MDN3593014.1"/>
    </source>
</evidence>
<proteinExistence type="predicted"/>
<sequence length="105" mass="11173">MSSHAGSGGGRTKPHLLAHSPLDNVAVAVIEGLKADTDAFGVITEDDSTFAVNVRHDIPIGHKVALTDLKAGDTAIKYGQDIGKIIKDVAKGEHVHVQNLKTKRW</sequence>
<protein>
    <submittedName>
        <fullName evidence="3">UxaA family hydrolase</fullName>
    </submittedName>
</protein>
<keyword evidence="4" id="KW-1185">Reference proteome</keyword>
<keyword evidence="1" id="KW-0456">Lyase</keyword>
<feature type="domain" description="SAF" evidence="2">
    <location>
        <begin position="23"/>
        <end position="101"/>
    </location>
</feature>
<dbReference type="EMBL" id="JAUFPX010000020">
    <property type="protein sequence ID" value="MDN3593014.1"/>
    <property type="molecule type" value="Genomic_DNA"/>
</dbReference>
<dbReference type="SMART" id="SM00858">
    <property type="entry name" value="SAF"/>
    <property type="match status" value="1"/>
</dbReference>
<accession>A0ABT8BLD7</accession>
<evidence type="ECO:0000256" key="1">
    <source>
        <dbReference type="ARBA" id="ARBA00023239"/>
    </source>
</evidence>
<dbReference type="InterPro" id="IPR044144">
    <property type="entry name" value="SAF_UxaA/GarD"/>
</dbReference>
<keyword evidence="3" id="KW-0378">Hydrolase</keyword>
<organism evidence="3 4">
    <name type="scientific">Methylobacterium adhaesivum</name>
    <dbReference type="NCBI Taxonomy" id="333297"/>
    <lineage>
        <taxon>Bacteria</taxon>
        <taxon>Pseudomonadati</taxon>
        <taxon>Pseudomonadota</taxon>
        <taxon>Alphaproteobacteria</taxon>
        <taxon>Hyphomicrobiales</taxon>
        <taxon>Methylobacteriaceae</taxon>
        <taxon>Methylobacterium</taxon>
    </lineage>
</organism>
<dbReference type="CDD" id="cd11613">
    <property type="entry name" value="SAF_AH_GD"/>
    <property type="match status" value="1"/>
</dbReference>
<name>A0ABT8BLD7_9HYPH</name>
<gene>
    <name evidence="3" type="ORF">QWZ12_20655</name>
</gene>
<dbReference type="GO" id="GO:0016787">
    <property type="term" value="F:hydrolase activity"/>
    <property type="evidence" value="ECO:0007669"/>
    <property type="project" value="UniProtKB-KW"/>
</dbReference>
<evidence type="ECO:0000313" key="4">
    <source>
        <dbReference type="Proteomes" id="UP001224644"/>
    </source>
</evidence>
<comment type="caution">
    <text evidence="3">The sequence shown here is derived from an EMBL/GenBank/DDBJ whole genome shotgun (WGS) entry which is preliminary data.</text>
</comment>
<dbReference type="RefSeq" id="WP_238225199.1">
    <property type="nucleotide sequence ID" value="NZ_BPQD01000011.1"/>
</dbReference>
<reference evidence="4" key="1">
    <citation type="journal article" date="2019" name="Int. J. Syst. Evol. Microbiol.">
        <title>The Global Catalogue of Microorganisms (GCM) 10K type strain sequencing project: providing services to taxonomists for standard genome sequencing and annotation.</title>
        <authorList>
            <consortium name="The Broad Institute Genomics Platform"/>
            <consortium name="The Broad Institute Genome Sequencing Center for Infectious Disease"/>
            <person name="Wu L."/>
            <person name="Ma J."/>
        </authorList>
    </citation>
    <scope>NUCLEOTIDE SEQUENCE [LARGE SCALE GENOMIC DNA]</scope>
    <source>
        <strain evidence="4">CECT 7069</strain>
    </source>
</reference>
<dbReference type="Gene3D" id="2.30.130.110">
    <property type="match status" value="1"/>
</dbReference>
<dbReference type="Proteomes" id="UP001224644">
    <property type="component" value="Unassembled WGS sequence"/>
</dbReference>
<evidence type="ECO:0000259" key="2">
    <source>
        <dbReference type="SMART" id="SM00858"/>
    </source>
</evidence>